<comment type="caution">
    <text evidence="2">The sequence shown here is derived from an EMBL/GenBank/DDBJ whole genome shotgun (WGS) entry which is preliminary data.</text>
</comment>
<organism evidence="2 3">
    <name type="scientific">Streptomyces rugosispiralis</name>
    <dbReference type="NCBI Taxonomy" id="2967341"/>
    <lineage>
        <taxon>Bacteria</taxon>
        <taxon>Bacillati</taxon>
        <taxon>Actinomycetota</taxon>
        <taxon>Actinomycetes</taxon>
        <taxon>Kitasatosporales</taxon>
        <taxon>Streptomycetaceae</taxon>
        <taxon>Streptomyces</taxon>
    </lineage>
</organism>
<feature type="compositionally biased region" description="Basic and acidic residues" evidence="1">
    <location>
        <begin position="12"/>
        <end position="29"/>
    </location>
</feature>
<keyword evidence="3" id="KW-1185">Reference proteome</keyword>
<dbReference type="Proteomes" id="UP001204746">
    <property type="component" value="Unassembled WGS sequence"/>
</dbReference>
<gene>
    <name evidence="2" type="ORF">NP777_19605</name>
</gene>
<evidence type="ECO:0000256" key="1">
    <source>
        <dbReference type="SAM" id="MobiDB-lite"/>
    </source>
</evidence>
<name>A0ABT1V092_9ACTN</name>
<proteinExistence type="predicted"/>
<reference evidence="2 3" key="1">
    <citation type="submission" date="2022-07" db="EMBL/GenBank/DDBJ databases">
        <authorList>
            <person name="Phongsopitanun W."/>
            <person name="Tanasupawat S."/>
        </authorList>
    </citation>
    <scope>NUCLEOTIDE SEQUENCE [LARGE SCALE GENOMIC DNA]</scope>
    <source>
        <strain evidence="2 3">RCU-064</strain>
    </source>
</reference>
<dbReference type="RefSeq" id="WP_256651466.1">
    <property type="nucleotide sequence ID" value="NZ_JANIAA010000011.1"/>
</dbReference>
<feature type="region of interest" description="Disordered" evidence="1">
    <location>
        <begin position="1"/>
        <end position="127"/>
    </location>
</feature>
<sequence>MADGAGGVAGERASRGQFIREQRQRDERGTAQGCSEFLQESGTAVREEQVPQVFAGQVRFRDPGERREVPGGGEIADERGVRAGCARGRSRGKARTWGGGLGEFVPQEAGERGESGRVEGSGRGPAG</sequence>
<dbReference type="EMBL" id="JANIAA010000011">
    <property type="protein sequence ID" value="MCQ8190438.1"/>
    <property type="molecule type" value="Genomic_DNA"/>
</dbReference>
<feature type="compositionally biased region" description="Basic and acidic residues" evidence="1">
    <location>
        <begin position="59"/>
        <end position="69"/>
    </location>
</feature>
<accession>A0ABT1V092</accession>
<evidence type="ECO:0000313" key="3">
    <source>
        <dbReference type="Proteomes" id="UP001204746"/>
    </source>
</evidence>
<evidence type="ECO:0000313" key="2">
    <source>
        <dbReference type="EMBL" id="MCQ8190438.1"/>
    </source>
</evidence>
<protein>
    <submittedName>
        <fullName evidence="2">Uncharacterized protein</fullName>
    </submittedName>
</protein>